<gene>
    <name evidence="2" type="ORF">PRLR5076_01980</name>
</gene>
<evidence type="ECO:0000313" key="2">
    <source>
        <dbReference type="EMBL" id="GJG57347.1"/>
    </source>
</evidence>
<evidence type="ECO:0000259" key="1">
    <source>
        <dbReference type="Pfam" id="PF13351"/>
    </source>
</evidence>
<dbReference type="AlphaFoldDB" id="A0A9R1C7B7"/>
<accession>A0A9R1C7B7</accession>
<dbReference type="GeneID" id="72468254"/>
<dbReference type="EMBL" id="BPUB01000001">
    <property type="protein sequence ID" value="GJG57347.1"/>
    <property type="molecule type" value="Genomic_DNA"/>
</dbReference>
<protein>
    <recommendedName>
        <fullName evidence="1">DUF4099 domain-containing protein</fullName>
    </recommendedName>
</protein>
<dbReference type="RefSeq" id="WP_223929637.1">
    <property type="nucleotide sequence ID" value="NZ_BPTU01000003.1"/>
</dbReference>
<name>A0A9R1C7B7_9BACT</name>
<reference evidence="2" key="1">
    <citation type="journal article" date="2022" name="Int. J. Syst. Evol. Microbiol.">
        <title>Prevotella lacticifex sp. nov., isolated from the rumen of cows.</title>
        <authorList>
            <person name="Shinkai T."/>
            <person name="Ikeyama N."/>
            <person name="Kumagai M."/>
            <person name="Ohmori H."/>
            <person name="Sakamoto M."/>
            <person name="Ohkuma M."/>
            <person name="Mitsumori M."/>
        </authorList>
    </citation>
    <scope>NUCLEOTIDE SEQUENCE</scope>
    <source>
        <strain evidence="2">R5076</strain>
    </source>
</reference>
<evidence type="ECO:0000313" key="3">
    <source>
        <dbReference type="Proteomes" id="UP000825483"/>
    </source>
</evidence>
<sequence length="135" mass="15578">MKTEPVPFDKFAKIGIYPKDLMRMPKDLRDSILSGELSPLMRVNVPVGDNSAVSIPMKIQLAYDKSGKLQLLTYQTHRELDNNLKLNDTELERVGKGDVIQKEFKEDGKRKMRYVQLDKETNALMYRDVATVKFE</sequence>
<keyword evidence="3" id="KW-1185">Reference proteome</keyword>
<feature type="domain" description="DUF4099" evidence="1">
    <location>
        <begin position="3"/>
        <end position="81"/>
    </location>
</feature>
<dbReference type="Pfam" id="PF13351">
    <property type="entry name" value="DUF4099"/>
    <property type="match status" value="1"/>
</dbReference>
<dbReference type="InterPro" id="IPR025343">
    <property type="entry name" value="DUF4099"/>
</dbReference>
<dbReference type="Proteomes" id="UP000825483">
    <property type="component" value="Unassembled WGS sequence"/>
</dbReference>
<comment type="caution">
    <text evidence="2">The sequence shown here is derived from an EMBL/GenBank/DDBJ whole genome shotgun (WGS) entry which is preliminary data.</text>
</comment>
<organism evidence="2 3">
    <name type="scientific">Prevotella lacticifex</name>
    <dbReference type="NCBI Taxonomy" id="2854755"/>
    <lineage>
        <taxon>Bacteria</taxon>
        <taxon>Pseudomonadati</taxon>
        <taxon>Bacteroidota</taxon>
        <taxon>Bacteroidia</taxon>
        <taxon>Bacteroidales</taxon>
        <taxon>Prevotellaceae</taxon>
        <taxon>Prevotella</taxon>
    </lineage>
</organism>
<proteinExistence type="predicted"/>